<protein>
    <recommendedName>
        <fullName evidence="4">PH domain-containing protein</fullName>
    </recommendedName>
</protein>
<dbReference type="Pfam" id="PF00169">
    <property type="entry name" value="PH"/>
    <property type="match status" value="1"/>
</dbReference>
<name>A0AAD9BGE0_DISEL</name>
<dbReference type="InterPro" id="IPR011993">
    <property type="entry name" value="PH-like_dom_sf"/>
</dbReference>
<dbReference type="Proteomes" id="UP001228049">
    <property type="component" value="Unassembled WGS sequence"/>
</dbReference>
<reference evidence="5" key="1">
    <citation type="submission" date="2023-04" db="EMBL/GenBank/DDBJ databases">
        <title>Chromosome-level genome of Chaenocephalus aceratus.</title>
        <authorList>
            <person name="Park H."/>
        </authorList>
    </citation>
    <scope>NUCLEOTIDE SEQUENCE</scope>
    <source>
        <strain evidence="5">DE</strain>
        <tissue evidence="5">Muscle</tissue>
    </source>
</reference>
<sequence length="705" mass="80127">CEDLFAGQEHVYLEEERSRILARVDDLKHRVTELELQLQETKQEVEMEQALLQAEKRAEHEQGRANVSAERKALEKQRNEYNELKRQIDKCPLSLREQLQEQLSRKAEALESGTKQFEELEFCQLEEESSLEEKKDTKNSQLLQERAEYHCSVAKRKEKMAAMEAQGKQMGVQASQDCDRMAKDRIVTLQLLHKEQDKLCALEKKYHTLTGGRNFPKPKSTMAEEFLHISEPDLANVDGPPHSPCPSSASSSHTPYPELYPVRLQEEYLRLSDVFKMYGNASMQPSSPAALHCLSLAVAPALPCEEYITVSQLSQIFGMQRLDPTSSSSIPSFQLASSESTFSCHSTACGPSSFLSAQSHPELSRNTMAPINLERWYQDIMAAGEPRSCPPPLPAKSFSARRHSQLLRSRSDAEVGQAASGTLPHSTGANEKTKGLQLMLSNPLDMESRRQMALQNKDISPTMHHSILHHQAPPSGSQAYDTLSLESSDSMETSVSTGNSACTPESACGMEAQRIEEMEKMLKEAQQEKARLMENRTTHRLRLVEEEVKMREKHFSQARPMTRYLPNRKEEFDLRAHVESSGHSVDTCAYVILTEKMCKGHLVKMGGKIKSWKKRWFVFDRIKRNFCYYGDKHETKLKGLIYFQAIEEVYYDHLRSATKSPNPSLTFCVKTHDRLYYMVAPSPEAMRIWMDVIVTGAEGYTQFLS</sequence>
<evidence type="ECO:0000256" key="2">
    <source>
        <dbReference type="SAM" id="Coils"/>
    </source>
</evidence>
<keyword evidence="1 2" id="KW-0175">Coiled coil</keyword>
<gene>
    <name evidence="5" type="ORF">KUDE01_023219</name>
</gene>
<proteinExistence type="predicted"/>
<dbReference type="SMART" id="SM00233">
    <property type="entry name" value="PH"/>
    <property type="match status" value="1"/>
</dbReference>
<dbReference type="Gene3D" id="2.30.29.30">
    <property type="entry name" value="Pleckstrin-homology domain (PH domain)/Phosphotyrosine-binding domain (PTB)"/>
    <property type="match status" value="1"/>
</dbReference>
<feature type="compositionally biased region" description="Polar residues" evidence="3">
    <location>
        <begin position="419"/>
        <end position="430"/>
    </location>
</feature>
<dbReference type="InterPro" id="IPR037810">
    <property type="entry name" value="PHLDB1/2/3_PH"/>
</dbReference>
<evidence type="ECO:0000259" key="4">
    <source>
        <dbReference type="PROSITE" id="PS50003"/>
    </source>
</evidence>
<dbReference type="FunFam" id="2.30.29.30:FF:000006">
    <property type="entry name" value="Pleckstrin homology like domain family B member 1"/>
    <property type="match status" value="1"/>
</dbReference>
<feature type="coiled-coil region" evidence="2">
    <location>
        <begin position="508"/>
        <end position="542"/>
    </location>
</feature>
<comment type="caution">
    <text evidence="5">The sequence shown here is derived from an EMBL/GenBank/DDBJ whole genome shotgun (WGS) entry which is preliminary data.</text>
</comment>
<evidence type="ECO:0000313" key="6">
    <source>
        <dbReference type="Proteomes" id="UP001228049"/>
    </source>
</evidence>
<dbReference type="GO" id="GO:0045180">
    <property type="term" value="C:basal cortex"/>
    <property type="evidence" value="ECO:0007669"/>
    <property type="project" value="TreeGrafter"/>
</dbReference>
<organism evidence="5 6">
    <name type="scientific">Dissostichus eleginoides</name>
    <name type="common">Patagonian toothfish</name>
    <name type="synonym">Dissostichus amissus</name>
    <dbReference type="NCBI Taxonomy" id="100907"/>
    <lineage>
        <taxon>Eukaryota</taxon>
        <taxon>Metazoa</taxon>
        <taxon>Chordata</taxon>
        <taxon>Craniata</taxon>
        <taxon>Vertebrata</taxon>
        <taxon>Euteleostomi</taxon>
        <taxon>Actinopterygii</taxon>
        <taxon>Neopterygii</taxon>
        <taxon>Teleostei</taxon>
        <taxon>Neoteleostei</taxon>
        <taxon>Acanthomorphata</taxon>
        <taxon>Eupercaria</taxon>
        <taxon>Perciformes</taxon>
        <taxon>Notothenioidei</taxon>
        <taxon>Nototheniidae</taxon>
        <taxon>Dissostichus</taxon>
    </lineage>
</organism>
<dbReference type="PROSITE" id="PS50003">
    <property type="entry name" value="PH_DOMAIN"/>
    <property type="match status" value="1"/>
</dbReference>
<keyword evidence="6" id="KW-1185">Reference proteome</keyword>
<evidence type="ECO:0000313" key="5">
    <source>
        <dbReference type="EMBL" id="KAK1882436.1"/>
    </source>
</evidence>
<dbReference type="PANTHER" id="PTHR12156">
    <property type="entry name" value="PLECKSTRIN HOMOLOGY-LIKE DOMAIN, FAMILY B, MEMBER 3"/>
    <property type="match status" value="1"/>
</dbReference>
<dbReference type="AlphaFoldDB" id="A0AAD9BGE0"/>
<evidence type="ECO:0000256" key="1">
    <source>
        <dbReference type="ARBA" id="ARBA00023054"/>
    </source>
</evidence>
<dbReference type="SUPFAM" id="SSF50729">
    <property type="entry name" value="PH domain-like"/>
    <property type="match status" value="1"/>
</dbReference>
<dbReference type="InterPro" id="IPR052212">
    <property type="entry name" value="PH-like_domain"/>
</dbReference>
<accession>A0AAD9BGE0</accession>
<feature type="non-terminal residue" evidence="5">
    <location>
        <position position="1"/>
    </location>
</feature>
<dbReference type="GO" id="GO:0070507">
    <property type="term" value="P:regulation of microtubule cytoskeleton organization"/>
    <property type="evidence" value="ECO:0007669"/>
    <property type="project" value="TreeGrafter"/>
</dbReference>
<dbReference type="InterPro" id="IPR001849">
    <property type="entry name" value="PH_domain"/>
</dbReference>
<evidence type="ECO:0000256" key="3">
    <source>
        <dbReference type="SAM" id="MobiDB-lite"/>
    </source>
</evidence>
<dbReference type="EMBL" id="JASDAP010000023">
    <property type="protein sequence ID" value="KAK1882436.1"/>
    <property type="molecule type" value="Genomic_DNA"/>
</dbReference>
<feature type="region of interest" description="Disordered" evidence="3">
    <location>
        <begin position="408"/>
        <end position="432"/>
    </location>
</feature>
<feature type="domain" description="PH" evidence="4">
    <location>
        <begin position="595"/>
        <end position="698"/>
    </location>
</feature>
<dbReference type="CDD" id="cd14673">
    <property type="entry name" value="PH_PHLDB1_2"/>
    <property type="match status" value="1"/>
</dbReference>
<feature type="coiled-coil region" evidence="2">
    <location>
        <begin position="17"/>
        <end position="116"/>
    </location>
</feature>
<dbReference type="PANTHER" id="PTHR12156:SF23">
    <property type="entry name" value="PLECKSTRIN HOMOLOGY-LIKE DOMAIN FAMILY B MEMBER 1"/>
    <property type="match status" value="1"/>
</dbReference>